<feature type="transmembrane region" description="Helical" evidence="3">
    <location>
        <begin position="190"/>
        <end position="215"/>
    </location>
</feature>
<keyword evidence="5" id="KW-1185">Reference proteome</keyword>
<dbReference type="RefSeq" id="XP_026546700.1">
    <property type="nucleotide sequence ID" value="XM_026690915.1"/>
</dbReference>
<dbReference type="Gene3D" id="2.60.40.10">
    <property type="entry name" value="Immunoglobulins"/>
    <property type="match status" value="2"/>
</dbReference>
<keyword evidence="3" id="KW-0812">Transmembrane</keyword>
<evidence type="ECO:0000313" key="5">
    <source>
        <dbReference type="Proteomes" id="UP000504612"/>
    </source>
</evidence>
<reference evidence="6" key="1">
    <citation type="submission" date="2025-08" db="UniProtKB">
        <authorList>
            <consortium name="RefSeq"/>
        </authorList>
    </citation>
    <scope>IDENTIFICATION</scope>
</reference>
<sequence>ITVNWLKDGKRIPAAQTNILNSYEKQNISYQVESRVEIPLEEGDMKSQLTCQIQHRSLDGPLQQTFALGTILRVPPKVRLEINPPSPIQLNTPVTVTCNAESFYPEDAKVELFAKGAQAKKGKVGMKTSNPDGTFSLNSSLEMMATEDVNFSMFLCLVQQDSQSRVNETATLFITQQLEGNKQSTDTPQLSISVLCMALFLSKVVILSISSFLLIKKIRCNSQN</sequence>
<evidence type="ECO:0000259" key="4">
    <source>
        <dbReference type="PROSITE" id="PS50835"/>
    </source>
</evidence>
<evidence type="ECO:0000256" key="1">
    <source>
        <dbReference type="ARBA" id="ARBA00023157"/>
    </source>
</evidence>
<keyword evidence="2" id="KW-0325">Glycoprotein</keyword>
<dbReference type="Pfam" id="PF07654">
    <property type="entry name" value="C1-set"/>
    <property type="match status" value="2"/>
</dbReference>
<dbReference type="GeneID" id="113428368"/>
<dbReference type="InterPro" id="IPR007110">
    <property type="entry name" value="Ig-like_dom"/>
</dbReference>
<evidence type="ECO:0000313" key="6">
    <source>
        <dbReference type="RefSeq" id="XP_026546700.1"/>
    </source>
</evidence>
<evidence type="ECO:0000256" key="3">
    <source>
        <dbReference type="SAM" id="Phobius"/>
    </source>
</evidence>
<feature type="domain" description="Ig-like" evidence="4">
    <location>
        <begin position="1"/>
        <end position="67"/>
    </location>
</feature>
<protein>
    <submittedName>
        <fullName evidence="6">Tyrosine-protein phosphatase non-receptor type substrate 1-like</fullName>
    </submittedName>
</protein>
<name>A0A6J1VUD7_9SAUR</name>
<dbReference type="PANTHER" id="PTHR19971">
    <property type="entry name" value="SIGNAL-REGULATORY PROTEIN BETA"/>
    <property type="match status" value="1"/>
</dbReference>
<dbReference type="InterPro" id="IPR051755">
    <property type="entry name" value="Ig-like_CS_Receptor"/>
</dbReference>
<keyword evidence="1" id="KW-1015">Disulfide bond</keyword>
<dbReference type="SMART" id="SM00407">
    <property type="entry name" value="IGc1"/>
    <property type="match status" value="1"/>
</dbReference>
<dbReference type="AlphaFoldDB" id="A0A6J1VUD7"/>
<dbReference type="Proteomes" id="UP000504612">
    <property type="component" value="Unplaced"/>
</dbReference>
<evidence type="ECO:0000256" key="2">
    <source>
        <dbReference type="ARBA" id="ARBA00023180"/>
    </source>
</evidence>
<dbReference type="InterPro" id="IPR003597">
    <property type="entry name" value="Ig_C1-set"/>
</dbReference>
<organism evidence="5 6">
    <name type="scientific">Notechis scutatus</name>
    <name type="common">mainland tiger snake</name>
    <dbReference type="NCBI Taxonomy" id="8663"/>
    <lineage>
        <taxon>Eukaryota</taxon>
        <taxon>Metazoa</taxon>
        <taxon>Chordata</taxon>
        <taxon>Craniata</taxon>
        <taxon>Vertebrata</taxon>
        <taxon>Euteleostomi</taxon>
        <taxon>Lepidosauria</taxon>
        <taxon>Squamata</taxon>
        <taxon>Bifurcata</taxon>
        <taxon>Unidentata</taxon>
        <taxon>Episquamata</taxon>
        <taxon>Toxicofera</taxon>
        <taxon>Serpentes</taxon>
        <taxon>Colubroidea</taxon>
        <taxon>Elapidae</taxon>
        <taxon>Hydrophiinae</taxon>
        <taxon>Notechis</taxon>
    </lineage>
</organism>
<dbReference type="KEGG" id="nss:113428368"/>
<dbReference type="InterPro" id="IPR036179">
    <property type="entry name" value="Ig-like_dom_sf"/>
</dbReference>
<feature type="domain" description="Ig-like" evidence="4">
    <location>
        <begin position="76"/>
        <end position="173"/>
    </location>
</feature>
<proteinExistence type="predicted"/>
<dbReference type="SUPFAM" id="SSF48726">
    <property type="entry name" value="Immunoglobulin"/>
    <property type="match status" value="2"/>
</dbReference>
<dbReference type="PROSITE" id="PS50835">
    <property type="entry name" value="IG_LIKE"/>
    <property type="match status" value="2"/>
</dbReference>
<feature type="non-terminal residue" evidence="6">
    <location>
        <position position="1"/>
    </location>
</feature>
<accession>A0A6J1VUD7</accession>
<keyword evidence="3" id="KW-1133">Transmembrane helix</keyword>
<dbReference type="InterPro" id="IPR013783">
    <property type="entry name" value="Ig-like_fold"/>
</dbReference>
<keyword evidence="3" id="KW-0472">Membrane</keyword>
<gene>
    <name evidence="6" type="primary">LOC113428368</name>
</gene>